<accession>A0A670IGC1</accession>
<dbReference type="RefSeq" id="XP_028593966.1">
    <property type="nucleotide sequence ID" value="XM_028738133.1"/>
</dbReference>
<dbReference type="FunFam" id="3.90.320.10:FF:000005">
    <property type="entry name" value="Mitochondrial genome maintenance exonuclease 1"/>
    <property type="match status" value="1"/>
</dbReference>
<evidence type="ECO:0000256" key="3">
    <source>
        <dbReference type="ARBA" id="ARBA00022801"/>
    </source>
</evidence>
<organism evidence="8 9">
    <name type="scientific">Podarcis muralis</name>
    <name type="common">Wall lizard</name>
    <name type="synonym">Lacerta muralis</name>
    <dbReference type="NCBI Taxonomy" id="64176"/>
    <lineage>
        <taxon>Eukaryota</taxon>
        <taxon>Metazoa</taxon>
        <taxon>Chordata</taxon>
        <taxon>Craniata</taxon>
        <taxon>Vertebrata</taxon>
        <taxon>Euteleostomi</taxon>
        <taxon>Lepidosauria</taxon>
        <taxon>Squamata</taxon>
        <taxon>Bifurcata</taxon>
        <taxon>Unidentata</taxon>
        <taxon>Episquamata</taxon>
        <taxon>Laterata</taxon>
        <taxon>Lacertibaenia</taxon>
        <taxon>Lacertidae</taxon>
        <taxon>Podarcis</taxon>
    </lineage>
</organism>
<dbReference type="RefSeq" id="XP_028593964.1">
    <property type="nucleotide sequence ID" value="XM_028738131.1"/>
</dbReference>
<evidence type="ECO:0000313" key="9">
    <source>
        <dbReference type="Proteomes" id="UP000472272"/>
    </source>
</evidence>
<evidence type="ECO:0000256" key="5">
    <source>
        <dbReference type="ARBA" id="ARBA00023128"/>
    </source>
</evidence>
<keyword evidence="1 7" id="KW-0540">Nuclease</keyword>
<dbReference type="GO" id="GO:0043504">
    <property type="term" value="P:mitochondrial DNA repair"/>
    <property type="evidence" value="ECO:0007669"/>
    <property type="project" value="UniProtKB-UniRule"/>
</dbReference>
<name>A0A670IGC1_PODMU</name>
<dbReference type="Ensembl" id="ENSPMRT00000011443.1">
    <property type="protein sequence ID" value="ENSPMRP00000010729.1"/>
    <property type="gene ID" value="ENSPMRG00000007128.1"/>
</dbReference>
<sequence>MMSFLCINRKCWRVPMLLRGMLNQEGFRFRSLAASCSLYGKKKTTIRYENIDQEKYRDLINYLTSYKDSSQRPELVFEEDNMLNGPERKYKNSDQEDEPKVCRNWSPLMNPNKSSLPQETVPGPPLQISLQRKNLASVTAVLQQTMPVEQAFYLEKWKQRMILELGIEGFAEYTKNIFQQGKLFHAAMETLLLAEEISVEQEEDTNVSGYIRSVQHVLQHVTGVRVLESAVQHETLHYQGLVDCVAEYRGKLCAIEWKTSGKAKPFLRNTFDNPLQVAAYIGAINHDANYNFQVDCGLLVVAYKDGSPAHAHYIDSELCCQYWNKWLLRLEEYKEKDFGIV</sequence>
<dbReference type="GO" id="GO:0006264">
    <property type="term" value="P:mitochondrial DNA replication"/>
    <property type="evidence" value="ECO:0007669"/>
    <property type="project" value="Ensembl"/>
</dbReference>
<dbReference type="KEGG" id="pmua:114601085"/>
<dbReference type="OMA" id="DCVAKYQ"/>
<dbReference type="PANTHER" id="PTHR31340">
    <property type="entry name" value="MITOCHONDRIAL GENOME MAINTENANCE EXONUCLEASE 1"/>
    <property type="match status" value="1"/>
</dbReference>
<evidence type="ECO:0000256" key="6">
    <source>
        <dbReference type="ARBA" id="ARBA00023204"/>
    </source>
</evidence>
<keyword evidence="5 7" id="KW-0496">Mitochondrion</keyword>
<evidence type="ECO:0000256" key="1">
    <source>
        <dbReference type="ARBA" id="ARBA00022722"/>
    </source>
</evidence>
<feature type="active site" evidence="7">
    <location>
        <position position="258"/>
    </location>
</feature>
<comment type="subcellular location">
    <subcellularLocation>
        <location evidence="7">Mitochondrion</location>
    </subcellularLocation>
</comment>
<reference evidence="8" key="3">
    <citation type="submission" date="2025-09" db="UniProtKB">
        <authorList>
            <consortium name="Ensembl"/>
        </authorList>
    </citation>
    <scope>IDENTIFICATION</scope>
</reference>
<dbReference type="GeneTree" id="ENSGT00390000003349"/>
<dbReference type="HAMAP" id="MF_03030">
    <property type="entry name" value="MGME1"/>
    <property type="match status" value="1"/>
</dbReference>
<comment type="similarity">
    <text evidence="7">Belongs to the MGME1 family.</text>
</comment>
<reference evidence="8" key="2">
    <citation type="submission" date="2025-08" db="UniProtKB">
        <authorList>
            <consortium name="Ensembl"/>
        </authorList>
    </citation>
    <scope>IDENTIFICATION</scope>
</reference>
<dbReference type="GeneID" id="114601085"/>
<dbReference type="GO" id="GO:0005739">
    <property type="term" value="C:mitochondrion"/>
    <property type="evidence" value="ECO:0007669"/>
    <property type="project" value="UniProtKB-SubCell"/>
</dbReference>
<dbReference type="CTD" id="92667"/>
<feature type="active site" evidence="7">
    <location>
        <position position="243"/>
    </location>
</feature>
<comment type="function">
    <text evidence="7">Metal-dependent single-stranded DNA (ssDNA) exonuclease involved in mitochondrial genome maintenance. Has preference for 5'-3' exonuclease activity. Necessary for maintenance of proper 7S DNA levels. Probably involved in mitochondrial DNA (mtDNA) repair.</text>
</comment>
<keyword evidence="4 7" id="KW-0269">Exonuclease</keyword>
<dbReference type="Proteomes" id="UP000472272">
    <property type="component" value="Chromosome 7"/>
</dbReference>
<dbReference type="RefSeq" id="XP_028593965.1">
    <property type="nucleotide sequence ID" value="XM_028738132.1"/>
</dbReference>
<dbReference type="EC" id="3.1.-.-" evidence="7"/>
<protein>
    <recommendedName>
        <fullName evidence="7">Mitochondrial genome maintenance exonuclease 1</fullName>
        <ecNumber evidence="7">3.1.-.-</ecNumber>
    </recommendedName>
</protein>
<dbReference type="GO" id="GO:0045145">
    <property type="term" value="F:single-stranded DNA 5'-3' DNA exonuclease activity"/>
    <property type="evidence" value="ECO:0007669"/>
    <property type="project" value="Ensembl"/>
</dbReference>
<evidence type="ECO:0000313" key="8">
    <source>
        <dbReference type="Ensembl" id="ENSPMRP00000010729.1"/>
    </source>
</evidence>
<keyword evidence="3 7" id="KW-0378">Hydrolase</keyword>
<keyword evidence="6" id="KW-0234">DNA repair</keyword>
<evidence type="ECO:0000256" key="4">
    <source>
        <dbReference type="ARBA" id="ARBA00022839"/>
    </source>
</evidence>
<reference evidence="8 9" key="1">
    <citation type="journal article" date="2019" name="Proc. Natl. Acad. Sci. U.S.A.">
        <title>Regulatory changes in pterin and carotenoid genes underlie balanced color polymorphisms in the wall lizard.</title>
        <authorList>
            <person name="Andrade P."/>
            <person name="Pinho C."/>
            <person name="Perez I de Lanuza G."/>
            <person name="Afonso S."/>
            <person name="Brejcha J."/>
            <person name="Rubin C.J."/>
            <person name="Wallerman O."/>
            <person name="Pereira P."/>
            <person name="Sabatino S.J."/>
            <person name="Bellati A."/>
            <person name="Pellitteri-Rosa D."/>
            <person name="Bosakova Z."/>
            <person name="Bunikis I."/>
            <person name="Carretero M.A."/>
            <person name="Feiner N."/>
            <person name="Marsik P."/>
            <person name="Pauperio F."/>
            <person name="Salvi D."/>
            <person name="Soler L."/>
            <person name="While G.M."/>
            <person name="Uller T."/>
            <person name="Font E."/>
            <person name="Andersson L."/>
            <person name="Carneiro M."/>
        </authorList>
    </citation>
    <scope>NUCLEOTIDE SEQUENCE</scope>
</reference>
<dbReference type="PANTHER" id="PTHR31340:SF3">
    <property type="entry name" value="MITOCHONDRIAL GENOME MAINTENANCE EXONUCLEASE 1"/>
    <property type="match status" value="1"/>
</dbReference>
<evidence type="ECO:0000256" key="2">
    <source>
        <dbReference type="ARBA" id="ARBA00022763"/>
    </source>
</evidence>
<evidence type="ECO:0000256" key="7">
    <source>
        <dbReference type="HAMAP-Rule" id="MF_03030"/>
    </source>
</evidence>
<proteinExistence type="inferred from homology"/>
<gene>
    <name evidence="7 8" type="primary">MGME1</name>
</gene>
<keyword evidence="2" id="KW-0227">DNA damage</keyword>
<dbReference type="OrthoDB" id="5777131at2759"/>
<feature type="active site" evidence="7">
    <location>
        <position position="256"/>
    </location>
</feature>
<dbReference type="AlphaFoldDB" id="A0A670IGC1"/>
<keyword evidence="9" id="KW-1185">Reference proteome</keyword>